<comment type="caution">
    <text evidence="1">The sequence shown here is derived from an EMBL/GenBank/DDBJ whole genome shotgun (WGS) entry which is preliminary data.</text>
</comment>
<accession>A0A323UMZ5</accession>
<protein>
    <submittedName>
        <fullName evidence="1">Uncharacterized protein</fullName>
    </submittedName>
</protein>
<name>A0A323UMZ5_RHOPL</name>
<dbReference type="Proteomes" id="UP000248134">
    <property type="component" value="Unassembled WGS sequence"/>
</dbReference>
<sequence length="76" mass="8221">MSPHPINVSNHALLRILEHAGDVDVEALRRAVALSIGRAVAAAEAIEQNEYKIVAGGLVYIVANHCVVTVQREPKR</sequence>
<reference evidence="1 2" key="1">
    <citation type="submission" date="2018-06" db="EMBL/GenBank/DDBJ databases">
        <title>Draft Whole-Genome Sequence of the purple photosynthetic bacterium Rhodospeudomonas palustris XCP.</title>
        <authorList>
            <person name="Rayyan A."/>
            <person name="Meyer T.E."/>
            <person name="Kyndt J.A."/>
        </authorList>
    </citation>
    <scope>NUCLEOTIDE SEQUENCE [LARGE SCALE GENOMIC DNA]</scope>
    <source>
        <strain evidence="1 2">XCP</strain>
    </source>
</reference>
<dbReference type="RefSeq" id="WP_110785944.1">
    <property type="nucleotide sequence ID" value="NZ_QKQS01000013.1"/>
</dbReference>
<evidence type="ECO:0000313" key="2">
    <source>
        <dbReference type="Proteomes" id="UP000248134"/>
    </source>
</evidence>
<gene>
    <name evidence="1" type="ORF">DNX69_10745</name>
</gene>
<dbReference type="OrthoDB" id="7605594at2"/>
<dbReference type="AlphaFoldDB" id="A0A323UMZ5"/>
<organism evidence="1 2">
    <name type="scientific">Rhodopseudomonas palustris</name>
    <dbReference type="NCBI Taxonomy" id="1076"/>
    <lineage>
        <taxon>Bacteria</taxon>
        <taxon>Pseudomonadati</taxon>
        <taxon>Pseudomonadota</taxon>
        <taxon>Alphaproteobacteria</taxon>
        <taxon>Hyphomicrobiales</taxon>
        <taxon>Nitrobacteraceae</taxon>
        <taxon>Rhodopseudomonas</taxon>
    </lineage>
</organism>
<evidence type="ECO:0000313" key="1">
    <source>
        <dbReference type="EMBL" id="PZA12446.1"/>
    </source>
</evidence>
<dbReference type="EMBL" id="QKQS01000013">
    <property type="protein sequence ID" value="PZA12446.1"/>
    <property type="molecule type" value="Genomic_DNA"/>
</dbReference>
<proteinExistence type="predicted"/>